<dbReference type="RefSeq" id="WP_307156537.1">
    <property type="nucleotide sequence ID" value="NZ_JAUSWH010000001.1"/>
</dbReference>
<accession>A0ABU0IAT1</accession>
<dbReference type="Proteomes" id="UP001235269">
    <property type="component" value="Unassembled WGS sequence"/>
</dbReference>
<reference evidence="2 3" key="1">
    <citation type="submission" date="2023-07" db="EMBL/GenBank/DDBJ databases">
        <title>Genomic Encyclopedia of Type Strains, Phase IV (KMG-IV): sequencing the most valuable type-strain genomes for metagenomic binning, comparative biology and taxonomic classification.</title>
        <authorList>
            <person name="Goeker M."/>
        </authorList>
    </citation>
    <scope>NUCLEOTIDE SEQUENCE [LARGE SCALE GENOMIC DNA]</scope>
    <source>
        <strain evidence="2 3">DSM 100301</strain>
    </source>
</reference>
<organism evidence="2 3">
    <name type="scientific">Rhizobium paknamense</name>
    <dbReference type="NCBI Taxonomy" id="1206817"/>
    <lineage>
        <taxon>Bacteria</taxon>
        <taxon>Pseudomonadati</taxon>
        <taxon>Pseudomonadota</taxon>
        <taxon>Alphaproteobacteria</taxon>
        <taxon>Hyphomicrobiales</taxon>
        <taxon>Rhizobiaceae</taxon>
        <taxon>Rhizobium/Agrobacterium group</taxon>
        <taxon>Rhizobium</taxon>
    </lineage>
</organism>
<evidence type="ECO:0000256" key="1">
    <source>
        <dbReference type="SAM" id="MobiDB-lite"/>
    </source>
</evidence>
<keyword evidence="3" id="KW-1185">Reference proteome</keyword>
<dbReference type="EMBL" id="JAUSWH010000001">
    <property type="protein sequence ID" value="MDQ0454359.1"/>
    <property type="molecule type" value="Genomic_DNA"/>
</dbReference>
<proteinExistence type="predicted"/>
<sequence>MKSAEASLANLWRRQRGATGKPSPKLINPFIKLLKPQDFPQLRRCAAGLDETFVTGCHFPLDLASGRGVSAVHAIEGSRP</sequence>
<evidence type="ECO:0000313" key="3">
    <source>
        <dbReference type="Proteomes" id="UP001235269"/>
    </source>
</evidence>
<feature type="region of interest" description="Disordered" evidence="1">
    <location>
        <begin position="1"/>
        <end position="23"/>
    </location>
</feature>
<comment type="caution">
    <text evidence="2">The sequence shown here is derived from an EMBL/GenBank/DDBJ whole genome shotgun (WGS) entry which is preliminary data.</text>
</comment>
<evidence type="ECO:0000313" key="2">
    <source>
        <dbReference type="EMBL" id="MDQ0454359.1"/>
    </source>
</evidence>
<name>A0ABU0IAT1_9HYPH</name>
<protein>
    <submittedName>
        <fullName evidence="2">Uncharacterized protein</fullName>
    </submittedName>
</protein>
<gene>
    <name evidence="2" type="ORF">QO005_000674</name>
</gene>